<sequence length="762" mass="86075">MRVSRFFVVILWFCVLFAQITRAEENTLSFQGFSGLLNTPHGGVMEYGSATFMFSDQLAERGRDQYAYADNYILGIGFFPHFELTGRIAATNTHDNSFLPENAGETRDLSANIKVHAPFIPEDWFDLAAGIQDLGGASNYFDAKFVVASKTISDFRFSAGIGKSESHVGRMDGVFGGIEWMPLDWLRLMAEYDGADSNVGGQLQLPVTLGNFPIDIGLKVQLLTDAPKIRDKNFFGISLSIPLTKQRISREDPFENIRDSAMAHLGLENTQSERHDQNSGQDNAEIDQPKQKASEPSAIVQTEQSIAPETFGRPDSQDKMKMNDLFDPTNIGQSVPPMEDGSAAVLRLRTKQLGLVLIEYGFEGVEVGFNANSLYVVLENNVLNNNEIDVFGVVFAAVASSGIELDSLSVVLKNLDIPIIQVTAPLKRIQALIAPECIRLNERCAAVSEFERTMEVAYIDESAAFAAQRNITWVNLSTDSDVFWTPRVIFEPIISGYTATEYGVNDSTMGIRTYLGVPIWKGNELTAIWNTPIYHTNDFRNGRFKNQKMRAGLRNLYFNQTFKINPNIYSTLSAGKFLFDTLGWVSDSVWNFDEGHQRVRLRWTELYNDDDRVYKKRQSYVGQYRYYFPSLDSAVQVSYGTYLDEDRGYLLETLHHFGDTTFSLYFKKSDYKGVGVAITIPLSPRKAMKPWFFQARMVERWSYGLETVVGQDTNPIEVSFVRVPTPTYTIEKDMFNHDRLSPVYIRSHVLRIQDAATLWEAE</sequence>
<dbReference type="AlphaFoldDB" id="A0A1Y0IJ97"/>
<dbReference type="Pfam" id="PF06082">
    <property type="entry name" value="YjbH"/>
    <property type="match status" value="1"/>
</dbReference>
<dbReference type="InterPro" id="IPR010344">
    <property type="entry name" value="YbjH"/>
</dbReference>
<dbReference type="OrthoDB" id="5392628at2"/>
<feature type="region of interest" description="Disordered" evidence="1">
    <location>
        <begin position="270"/>
        <end position="299"/>
    </location>
</feature>
<protein>
    <submittedName>
        <fullName evidence="2">Uncharacterized protein</fullName>
    </submittedName>
</protein>
<evidence type="ECO:0000313" key="3">
    <source>
        <dbReference type="Proteomes" id="UP000196027"/>
    </source>
</evidence>
<dbReference type="KEGG" id="ome:OLMES_5484"/>
<evidence type="ECO:0000313" key="2">
    <source>
        <dbReference type="EMBL" id="ARU59464.1"/>
    </source>
</evidence>
<dbReference type="RefSeq" id="WP_157678650.1">
    <property type="nucleotide sequence ID" value="NZ_CP021425.1"/>
</dbReference>
<reference evidence="2 3" key="1">
    <citation type="submission" date="2017-05" db="EMBL/GenBank/DDBJ databases">
        <title>Genomic insights into alkan degradation activity of Oleiphilus messinensis.</title>
        <authorList>
            <person name="Kozyavkin S.A."/>
            <person name="Slesarev A.I."/>
            <person name="Golyshin P.N."/>
            <person name="Korzhenkov A."/>
            <person name="Golyshina O.N."/>
            <person name="Toshchakov S.V."/>
        </authorList>
    </citation>
    <scope>NUCLEOTIDE SEQUENCE [LARGE SCALE GENOMIC DNA]</scope>
    <source>
        <strain evidence="2 3">ME102</strain>
    </source>
</reference>
<accession>A0A1Y0IJ97</accession>
<name>A0A1Y0IJ97_9GAMM</name>
<keyword evidence="3" id="KW-1185">Reference proteome</keyword>
<dbReference type="EMBL" id="CP021425">
    <property type="protein sequence ID" value="ARU59464.1"/>
    <property type="molecule type" value="Genomic_DNA"/>
</dbReference>
<evidence type="ECO:0000256" key="1">
    <source>
        <dbReference type="SAM" id="MobiDB-lite"/>
    </source>
</evidence>
<organism evidence="2 3">
    <name type="scientific">Oleiphilus messinensis</name>
    <dbReference type="NCBI Taxonomy" id="141451"/>
    <lineage>
        <taxon>Bacteria</taxon>
        <taxon>Pseudomonadati</taxon>
        <taxon>Pseudomonadota</taxon>
        <taxon>Gammaproteobacteria</taxon>
        <taxon>Oceanospirillales</taxon>
        <taxon>Oleiphilaceae</taxon>
        <taxon>Oleiphilus</taxon>
    </lineage>
</organism>
<gene>
    <name evidence="2" type="ORF">OLMES_5484</name>
</gene>
<dbReference type="Proteomes" id="UP000196027">
    <property type="component" value="Chromosome"/>
</dbReference>
<proteinExistence type="predicted"/>